<dbReference type="EMBL" id="CP017786">
    <property type="protein sequence ID" value="AOZ89838.1"/>
    <property type="molecule type" value="Genomic_DNA"/>
</dbReference>
<accession>A0AAC9IJJ3</accession>
<evidence type="ECO:0000313" key="1">
    <source>
        <dbReference type="EMBL" id="AOZ89838.1"/>
    </source>
</evidence>
<dbReference type="AlphaFoldDB" id="A0AAC9IJJ3"/>
<name>A0AAC9IJJ3_9BACI</name>
<reference evidence="1 2" key="1">
    <citation type="submission" date="2016-10" db="EMBL/GenBank/DDBJ databases">
        <title>Whole genome sequence of hyper active fibrinolysis bacterium Bacillus pumilus strain VV3 isolated from fermented rice.</title>
        <authorList>
            <person name="Mariadas V.A."/>
            <person name="Vijayaraghavan P."/>
            <person name="Dhandapani V."/>
        </authorList>
    </citation>
    <scope>NUCLEOTIDE SEQUENCE [LARGE SCALE GENOMIC DNA]</scope>
    <source>
        <strain evidence="1 2">VV3</strain>
    </source>
</reference>
<evidence type="ECO:0000313" key="2">
    <source>
        <dbReference type="Proteomes" id="UP000177709"/>
    </source>
</evidence>
<proteinExistence type="predicted"/>
<dbReference type="Proteomes" id="UP000177709">
    <property type="component" value="Chromosome"/>
</dbReference>
<protein>
    <submittedName>
        <fullName evidence="1">Uncharacterized protein</fullName>
    </submittedName>
</protein>
<dbReference type="KEGG" id="bxi:BK049_14760"/>
<organism evidence="1 2">
    <name type="scientific">Bacillus xiamenensis</name>
    <dbReference type="NCBI Taxonomy" id="1178537"/>
    <lineage>
        <taxon>Bacteria</taxon>
        <taxon>Bacillati</taxon>
        <taxon>Bacillota</taxon>
        <taxon>Bacilli</taxon>
        <taxon>Bacillales</taxon>
        <taxon>Bacillaceae</taxon>
        <taxon>Bacillus</taxon>
    </lineage>
</organism>
<gene>
    <name evidence="1" type="ORF">BK049_14760</name>
</gene>
<sequence length="74" mass="8434">MAIFLDEKIGEHFFNLPTKVLFFFLSAMLKCEAERRTGYIRADSLDKKGLSYKQCQKAGNDSEKKAGKKTRVKG</sequence>